<dbReference type="EMBL" id="PPSW01000025">
    <property type="protein sequence ID" value="TLX46069.1"/>
    <property type="molecule type" value="Genomic_DNA"/>
</dbReference>
<sequence>MLLKTLNNKYVYRFVEEYREIDFDNIQVCELDVQAFSRAVAQLVTFDNTNGFELVVLNEFGQLQKISLIDIAHDYSGKGMLSLRSLYEAQEEVKSNCLVITYLFPEIKKSQLKNATPKSPSEKKLKLVQQDALAVVDLLQYICEVDMNDEFEELAAWLTLSSYFHEPVLFGAKRRELVYPGQYHLQLSTQLISIFNKASCKIGGLYQGTDFSKPYARISESNNFLRVLMAELPTNLEETIIELYLEELKLEEIIEQLPQRAETSLRTQHTTQFHLKNLHSYQVMRVLHRFCEFPFG</sequence>
<evidence type="ECO:0000313" key="2">
    <source>
        <dbReference type="Proteomes" id="UP000309186"/>
    </source>
</evidence>
<accession>A0A5R9Q1D8</accession>
<dbReference type="AlphaFoldDB" id="A0A5R9Q1D8"/>
<reference evidence="1 2" key="1">
    <citation type="submission" date="2018-01" db="EMBL/GenBank/DDBJ databases">
        <title>Co-occurrence of chitin degradation, pigmentation and bioactivity in marine Pseudoalteromonas.</title>
        <authorList>
            <person name="Paulsen S."/>
            <person name="Gram L."/>
            <person name="Machado H."/>
        </authorList>
    </citation>
    <scope>NUCLEOTIDE SEQUENCE [LARGE SCALE GENOMIC DNA]</scope>
    <source>
        <strain evidence="1 2">S3663</strain>
    </source>
</reference>
<name>A0A5R9Q1D8_9GAMM</name>
<organism evidence="1 2">
    <name type="scientific">Pseudoalteromonas phenolica</name>
    <dbReference type="NCBI Taxonomy" id="161398"/>
    <lineage>
        <taxon>Bacteria</taxon>
        <taxon>Pseudomonadati</taxon>
        <taxon>Pseudomonadota</taxon>
        <taxon>Gammaproteobacteria</taxon>
        <taxon>Alteromonadales</taxon>
        <taxon>Pseudoalteromonadaceae</taxon>
        <taxon>Pseudoalteromonas</taxon>
    </lineage>
</organism>
<dbReference type="Proteomes" id="UP000309186">
    <property type="component" value="Unassembled WGS sequence"/>
</dbReference>
<gene>
    <name evidence="1" type="ORF">C1E24_14970</name>
</gene>
<protein>
    <submittedName>
        <fullName evidence="1">Uncharacterized protein</fullName>
    </submittedName>
</protein>
<proteinExistence type="predicted"/>
<dbReference type="RefSeq" id="WP_138482777.1">
    <property type="nucleotide sequence ID" value="NZ_PPSW01000025.1"/>
</dbReference>
<comment type="caution">
    <text evidence="1">The sequence shown here is derived from an EMBL/GenBank/DDBJ whole genome shotgun (WGS) entry which is preliminary data.</text>
</comment>
<evidence type="ECO:0000313" key="1">
    <source>
        <dbReference type="EMBL" id="TLX46069.1"/>
    </source>
</evidence>